<gene>
    <name evidence="2" type="ORF">BC777_1390</name>
</gene>
<dbReference type="EMBL" id="PGTY01000001">
    <property type="protein sequence ID" value="PJI92537.1"/>
    <property type="molecule type" value="Genomic_DNA"/>
</dbReference>
<evidence type="ECO:0000313" key="2">
    <source>
        <dbReference type="EMBL" id="PJI92537.1"/>
    </source>
</evidence>
<dbReference type="SUPFAM" id="SSF54593">
    <property type="entry name" value="Glyoxalase/Bleomycin resistance protein/Dihydroxybiphenyl dioxygenase"/>
    <property type="match status" value="1"/>
</dbReference>
<accession>A0A2M8WNN2</accession>
<dbReference type="Pfam" id="PF13468">
    <property type="entry name" value="Glyoxalase_3"/>
    <property type="match status" value="1"/>
</dbReference>
<comment type="caution">
    <text evidence="2">The sequence shown here is derived from an EMBL/GenBank/DDBJ whole genome shotgun (WGS) entry which is preliminary data.</text>
</comment>
<keyword evidence="3" id="KW-1185">Reference proteome</keyword>
<dbReference type="Gene3D" id="3.10.180.10">
    <property type="entry name" value="2,3-Dihydroxybiphenyl 1,2-Dioxygenase, domain 1"/>
    <property type="match status" value="1"/>
</dbReference>
<name>A0A2M8WNN2_9RHOB</name>
<dbReference type="AlphaFoldDB" id="A0A2M8WNN2"/>
<dbReference type="OrthoDB" id="8451710at2"/>
<dbReference type="InterPro" id="IPR025870">
    <property type="entry name" value="Glyoxalase-like_dom"/>
</dbReference>
<dbReference type="RefSeq" id="WP_100367347.1">
    <property type="nucleotide sequence ID" value="NZ_PGTY01000001.1"/>
</dbReference>
<dbReference type="Proteomes" id="UP000228531">
    <property type="component" value="Unassembled WGS sequence"/>
</dbReference>
<reference evidence="2 3" key="1">
    <citation type="submission" date="2017-11" db="EMBL/GenBank/DDBJ databases">
        <title>Genomic Encyclopedia of Archaeal and Bacterial Type Strains, Phase II (KMG-II): From Individual Species to Whole Genera.</title>
        <authorList>
            <person name="Goeker M."/>
        </authorList>
    </citation>
    <scope>NUCLEOTIDE SEQUENCE [LARGE SCALE GENOMIC DNA]</scope>
    <source>
        <strain evidence="2 3">DSM 29128</strain>
    </source>
</reference>
<feature type="domain" description="Glyoxalase-like" evidence="1">
    <location>
        <begin position="8"/>
        <end position="177"/>
    </location>
</feature>
<proteinExistence type="predicted"/>
<sequence>MNARPTKLDHLAVACSNLAEGTAWVEAQLGVRLQPGGQHARYGTHNTLLGLADGLYFEVIAKDPDAIPEAGHAWFGLDDFAGPPRLANWICQTDDIAQAVAKAPPEVGAPRALTRADLAWHITVPDDGSLPYQGAFPTLIEWAKGTYHPADRLPDSGCRLVQFQVLHPQAEAISQMLDLADDRVRLTKGAFAMKATFETPGGIRTLA</sequence>
<protein>
    <submittedName>
        <fullName evidence="2">Glyoxalase-like protein</fullName>
    </submittedName>
</protein>
<dbReference type="InterPro" id="IPR029068">
    <property type="entry name" value="Glyas_Bleomycin-R_OHBP_Dase"/>
</dbReference>
<organism evidence="2 3">
    <name type="scientific">Yoonia maricola</name>
    <dbReference type="NCBI Taxonomy" id="420999"/>
    <lineage>
        <taxon>Bacteria</taxon>
        <taxon>Pseudomonadati</taxon>
        <taxon>Pseudomonadota</taxon>
        <taxon>Alphaproteobacteria</taxon>
        <taxon>Rhodobacterales</taxon>
        <taxon>Paracoccaceae</taxon>
        <taxon>Yoonia</taxon>
    </lineage>
</organism>
<evidence type="ECO:0000313" key="3">
    <source>
        <dbReference type="Proteomes" id="UP000228531"/>
    </source>
</evidence>
<evidence type="ECO:0000259" key="1">
    <source>
        <dbReference type="Pfam" id="PF13468"/>
    </source>
</evidence>